<proteinExistence type="predicted"/>
<reference evidence="1 2" key="1">
    <citation type="journal article" date="2015" name="Nature">
        <title>rRNA introns, odd ribosomes, and small enigmatic genomes across a large radiation of phyla.</title>
        <authorList>
            <person name="Brown C.T."/>
            <person name="Hug L.A."/>
            <person name="Thomas B.C."/>
            <person name="Sharon I."/>
            <person name="Castelle C.J."/>
            <person name="Singh A."/>
            <person name="Wilkins M.J."/>
            <person name="Williams K.H."/>
            <person name="Banfield J.F."/>
        </authorList>
    </citation>
    <scope>NUCLEOTIDE SEQUENCE [LARGE SCALE GENOMIC DNA]</scope>
</reference>
<gene>
    <name evidence="1" type="ORF">UW30_C0015G0029</name>
</gene>
<sequence>MRKFVKILGILAVIFSLASLYNFFALGQRDLGFSNVYYYCENGISQIYPAGMIDGIDSNYKTQVYTYYDKNGISIGACRPDEAQECMRVKELAGTCEKRGIPLYNLIIPRYLWDLWIALNSTPSAPH</sequence>
<organism evidence="1 2">
    <name type="scientific">Candidatus Giovannonibacteria bacterium GW2011_GWA2_44_13b</name>
    <dbReference type="NCBI Taxonomy" id="1618647"/>
    <lineage>
        <taxon>Bacteria</taxon>
        <taxon>Candidatus Giovannoniibacteriota</taxon>
    </lineage>
</organism>
<dbReference type="STRING" id="1618647.UW30_C0015G0029"/>
<name>A0A0G1H348_9BACT</name>
<evidence type="ECO:0000313" key="2">
    <source>
        <dbReference type="Proteomes" id="UP000034736"/>
    </source>
</evidence>
<dbReference type="EMBL" id="LCHU01000015">
    <property type="protein sequence ID" value="KKT40958.1"/>
    <property type="molecule type" value="Genomic_DNA"/>
</dbReference>
<protein>
    <submittedName>
        <fullName evidence="1">Uncharacterized protein</fullName>
    </submittedName>
</protein>
<comment type="caution">
    <text evidence="1">The sequence shown here is derived from an EMBL/GenBank/DDBJ whole genome shotgun (WGS) entry which is preliminary data.</text>
</comment>
<accession>A0A0G1H348</accession>
<dbReference type="AlphaFoldDB" id="A0A0G1H348"/>
<dbReference type="Proteomes" id="UP000034736">
    <property type="component" value="Unassembled WGS sequence"/>
</dbReference>
<evidence type="ECO:0000313" key="1">
    <source>
        <dbReference type="EMBL" id="KKT40958.1"/>
    </source>
</evidence>